<sequence>MPLESQSSKLSKHISYLSAVSPFFVRASGCFCFVLVLLFSCHGGASEHSYEADVLLAAEDGDSQAQYALALLYEYGTDTIERDPEQSVIWLEKAAKAGVAGACLYLGLKYEYGNRVKKDIHKAACWYACAAHKDWPAAQFFLATLYEKGKGVPQSLLKALAWFSLAAEYDYPEAENESSRLRSLLGIEDMADLRKLRKDLLRTGGSPCK</sequence>
<accession>M1PJC4</accession>
<dbReference type="eggNOG" id="COG0790">
    <property type="taxonomic scope" value="Bacteria"/>
</dbReference>
<dbReference type="Gene3D" id="1.25.40.10">
    <property type="entry name" value="Tetratricopeptide repeat domain"/>
    <property type="match status" value="1"/>
</dbReference>
<dbReference type="STRING" id="1167006.UWK_03141"/>
<dbReference type="InterPro" id="IPR050767">
    <property type="entry name" value="Sel1_AlgK"/>
</dbReference>
<reference evidence="2" key="1">
    <citation type="journal article" date="2013" name="Stand. Genomic Sci.">
        <title>Complete genome sequence of Desulfocapsa sulfexigens, a marine deltaproteobacterium specialized in disproportionating inorganic sulfur compounds.</title>
        <authorList>
            <person name="Finster K.W."/>
            <person name="Kjeldsen K.U."/>
            <person name="Kube M."/>
            <person name="Reinhardt R."/>
            <person name="Mussmann M."/>
            <person name="Amann R."/>
            <person name="Schreiber L."/>
        </authorList>
    </citation>
    <scope>NUCLEOTIDE SEQUENCE [LARGE SCALE GENOMIC DNA]</scope>
    <source>
        <strain evidence="2">DSM 10523 / SB164P1</strain>
    </source>
</reference>
<organism evidence="1 2">
    <name type="scientific">Desulfocapsa sulfexigens (strain DSM 10523 / SB164P1)</name>
    <dbReference type="NCBI Taxonomy" id="1167006"/>
    <lineage>
        <taxon>Bacteria</taxon>
        <taxon>Pseudomonadati</taxon>
        <taxon>Thermodesulfobacteriota</taxon>
        <taxon>Desulfobulbia</taxon>
        <taxon>Desulfobulbales</taxon>
        <taxon>Desulfocapsaceae</taxon>
        <taxon>Desulfocapsa</taxon>
    </lineage>
</organism>
<evidence type="ECO:0000313" key="2">
    <source>
        <dbReference type="Proteomes" id="UP000011721"/>
    </source>
</evidence>
<dbReference type="PANTHER" id="PTHR11102:SF160">
    <property type="entry name" value="ERAD-ASSOCIATED E3 UBIQUITIN-PROTEIN LIGASE COMPONENT HRD3"/>
    <property type="match status" value="1"/>
</dbReference>
<dbReference type="PANTHER" id="PTHR11102">
    <property type="entry name" value="SEL-1-LIKE PROTEIN"/>
    <property type="match status" value="1"/>
</dbReference>
<dbReference type="AlphaFoldDB" id="M1PJC4"/>
<dbReference type="PATRIC" id="fig|1167006.5.peg.3387"/>
<protein>
    <submittedName>
        <fullName evidence="1">Sel1 repeat protein</fullName>
    </submittedName>
</protein>
<name>M1PJC4_DESSD</name>
<proteinExistence type="predicted"/>
<dbReference type="EMBL" id="CP003985">
    <property type="protein sequence ID" value="AGF79670.1"/>
    <property type="molecule type" value="Genomic_DNA"/>
</dbReference>
<dbReference type="Proteomes" id="UP000011721">
    <property type="component" value="Chromosome"/>
</dbReference>
<dbReference type="SMART" id="SM00671">
    <property type="entry name" value="SEL1"/>
    <property type="match status" value="3"/>
</dbReference>
<dbReference type="Pfam" id="PF08238">
    <property type="entry name" value="Sel1"/>
    <property type="match status" value="3"/>
</dbReference>
<dbReference type="KEGG" id="dsf:UWK_03141"/>
<dbReference type="SUPFAM" id="SSF81901">
    <property type="entry name" value="HCP-like"/>
    <property type="match status" value="1"/>
</dbReference>
<dbReference type="InterPro" id="IPR011990">
    <property type="entry name" value="TPR-like_helical_dom_sf"/>
</dbReference>
<dbReference type="InterPro" id="IPR006597">
    <property type="entry name" value="Sel1-like"/>
</dbReference>
<gene>
    <name evidence="1" type="ordered locus">UWK_03141</name>
</gene>
<keyword evidence="2" id="KW-1185">Reference proteome</keyword>
<evidence type="ECO:0000313" key="1">
    <source>
        <dbReference type="EMBL" id="AGF79670.1"/>
    </source>
</evidence>
<dbReference type="OrthoDB" id="9797030at2"/>
<dbReference type="HOGENOM" id="CLU_1313767_0_0_7"/>